<organism evidence="2 3">
    <name type="scientific">Streptomyces chengmaiensis</name>
    <dbReference type="NCBI Taxonomy" id="3040919"/>
    <lineage>
        <taxon>Bacteria</taxon>
        <taxon>Bacillati</taxon>
        <taxon>Actinomycetota</taxon>
        <taxon>Actinomycetes</taxon>
        <taxon>Kitasatosporales</taxon>
        <taxon>Streptomycetaceae</taxon>
        <taxon>Streptomyces</taxon>
    </lineage>
</organism>
<accession>A0ABT6HPU3</accession>
<evidence type="ECO:0000313" key="2">
    <source>
        <dbReference type="EMBL" id="MDH2390054.1"/>
    </source>
</evidence>
<comment type="caution">
    <text evidence="2">The sequence shown here is derived from an EMBL/GenBank/DDBJ whole genome shotgun (WGS) entry which is preliminary data.</text>
</comment>
<gene>
    <name evidence="2" type="ORF">QCN29_14890</name>
</gene>
<sequence>MVTVEFTPKDIPALRRAAKFLRRTELNLPDTADSKTHDAILISALRLDDQADELGGQAPDPTVNGTRRPIFNQLVAPEAAGPMLHEEANALLDAHEDAVRAAAAVGALCLQGAMLALHPKTANPRHGCCATPKVCKGTHRPECRSSEHTIGGQVPWPCKSLRAVGIRTDADAETVRQTLAKLERDAGRDGYPSRKKANRGYAVHATRQMDGGIGDTGACGMYFPQDTESSLEAPGTDVSCQACVKALLSKREEAAAAAEATHRCTLPPNRFLPCGCCPHQVCEDCERCAHTCECGTGGPPPPSPPGTPMSCAPTASPARSAPRATHASPAGRTSRRRATRSRPAWACAEPRIHGLRRPAGAGPLACSRRTGSVRPPGRTEPQGRRRNASAPRRRPTRTAGRPPVP</sequence>
<feature type="compositionally biased region" description="Low complexity" evidence="1">
    <location>
        <begin position="308"/>
        <end position="332"/>
    </location>
</feature>
<reference evidence="2 3" key="1">
    <citation type="submission" date="2023-04" db="EMBL/GenBank/DDBJ databases">
        <title>Streptomyces chengmaiensis sp. nov. isolated from the stem of mangrove plant in Hainan.</title>
        <authorList>
            <person name="Huang X."/>
            <person name="Zhou S."/>
            <person name="Chu X."/>
            <person name="Xie Y."/>
            <person name="Lin Y."/>
        </authorList>
    </citation>
    <scope>NUCLEOTIDE SEQUENCE [LARGE SCALE GENOMIC DNA]</scope>
    <source>
        <strain evidence="2 3">HNM0663</strain>
    </source>
</reference>
<protein>
    <submittedName>
        <fullName evidence="2">Uncharacterized protein</fullName>
    </submittedName>
</protein>
<feature type="region of interest" description="Disordered" evidence="1">
    <location>
        <begin position="298"/>
        <end position="405"/>
    </location>
</feature>
<dbReference type="RefSeq" id="WP_279928457.1">
    <property type="nucleotide sequence ID" value="NZ_JARWBG010000015.1"/>
</dbReference>
<evidence type="ECO:0000313" key="3">
    <source>
        <dbReference type="Proteomes" id="UP001223144"/>
    </source>
</evidence>
<proteinExistence type="predicted"/>
<dbReference type="Proteomes" id="UP001223144">
    <property type="component" value="Unassembled WGS sequence"/>
</dbReference>
<feature type="compositionally biased region" description="Basic residues" evidence="1">
    <location>
        <begin position="384"/>
        <end position="396"/>
    </location>
</feature>
<keyword evidence="3" id="KW-1185">Reference proteome</keyword>
<evidence type="ECO:0000256" key="1">
    <source>
        <dbReference type="SAM" id="MobiDB-lite"/>
    </source>
</evidence>
<dbReference type="EMBL" id="JARWBG010000015">
    <property type="protein sequence ID" value="MDH2390054.1"/>
    <property type="molecule type" value="Genomic_DNA"/>
</dbReference>
<feature type="compositionally biased region" description="Pro residues" evidence="1">
    <location>
        <begin position="298"/>
        <end position="307"/>
    </location>
</feature>
<name>A0ABT6HPU3_9ACTN</name>